<name>A0A1Q5P9Q2_9BACT</name>
<evidence type="ECO:0000313" key="2">
    <source>
        <dbReference type="Proteomes" id="UP000186551"/>
    </source>
</evidence>
<sequence>MLHAAHFHKIMAVDGKLWRSEVWKLSTCCGDGAQVARDILQSAYFMVVPYLPVDQGYVAKAEFGTVLSLWE</sequence>
<organism evidence="1 2">
    <name type="scientific">Pontibacter flavimaris</name>
    <dbReference type="NCBI Taxonomy" id="1797110"/>
    <lineage>
        <taxon>Bacteria</taxon>
        <taxon>Pseudomonadati</taxon>
        <taxon>Bacteroidota</taxon>
        <taxon>Cytophagia</taxon>
        <taxon>Cytophagales</taxon>
        <taxon>Hymenobacteraceae</taxon>
        <taxon>Pontibacter</taxon>
    </lineage>
</organism>
<dbReference type="EMBL" id="LVWA01000010">
    <property type="protein sequence ID" value="OKL38965.1"/>
    <property type="molecule type" value="Genomic_DNA"/>
</dbReference>
<gene>
    <name evidence="1" type="ORF">A3841_03185</name>
</gene>
<dbReference type="AlphaFoldDB" id="A0A1Q5P9Q2"/>
<accession>A0A1Q5P9Q2</accession>
<comment type="caution">
    <text evidence="1">The sequence shown here is derived from an EMBL/GenBank/DDBJ whole genome shotgun (WGS) entry which is preliminary data.</text>
</comment>
<proteinExistence type="predicted"/>
<protein>
    <submittedName>
        <fullName evidence="1">Uncharacterized protein</fullName>
    </submittedName>
</protein>
<dbReference type="STRING" id="1797110.A3841_03185"/>
<reference evidence="1 2" key="1">
    <citation type="submission" date="2016-03" db="EMBL/GenBank/DDBJ databases">
        <title>Genome sequence of Pontibacter sp. nov., of the family cytophagaceae, isolated from marine sediment of the Yellow Sea, China.</title>
        <authorList>
            <person name="Zhang G."/>
            <person name="Zhang R."/>
        </authorList>
    </citation>
    <scope>NUCLEOTIDE SEQUENCE [LARGE SCALE GENOMIC DNA]</scope>
    <source>
        <strain evidence="1 2">S10-8</strain>
    </source>
</reference>
<keyword evidence="2" id="KW-1185">Reference proteome</keyword>
<evidence type="ECO:0000313" key="1">
    <source>
        <dbReference type="EMBL" id="OKL38965.1"/>
    </source>
</evidence>
<dbReference type="Proteomes" id="UP000186551">
    <property type="component" value="Unassembled WGS sequence"/>
</dbReference>